<protein>
    <submittedName>
        <fullName evidence="2">Uncharacterized protein</fullName>
    </submittedName>
</protein>
<proteinExistence type="predicted"/>
<evidence type="ECO:0000313" key="2">
    <source>
        <dbReference type="EMBL" id="KIK53056.1"/>
    </source>
</evidence>
<reference evidence="2 3" key="1">
    <citation type="submission" date="2014-04" db="EMBL/GenBank/DDBJ databases">
        <title>Evolutionary Origins and Diversification of the Mycorrhizal Mutualists.</title>
        <authorList>
            <consortium name="DOE Joint Genome Institute"/>
            <consortium name="Mycorrhizal Genomics Consortium"/>
            <person name="Kohler A."/>
            <person name="Kuo A."/>
            <person name="Nagy L.G."/>
            <person name="Floudas D."/>
            <person name="Copeland A."/>
            <person name="Barry K.W."/>
            <person name="Cichocki N."/>
            <person name="Veneault-Fourrey C."/>
            <person name="LaButti K."/>
            <person name="Lindquist E.A."/>
            <person name="Lipzen A."/>
            <person name="Lundell T."/>
            <person name="Morin E."/>
            <person name="Murat C."/>
            <person name="Riley R."/>
            <person name="Ohm R."/>
            <person name="Sun H."/>
            <person name="Tunlid A."/>
            <person name="Henrissat B."/>
            <person name="Grigoriev I.V."/>
            <person name="Hibbett D.S."/>
            <person name="Martin F."/>
        </authorList>
    </citation>
    <scope>NUCLEOTIDE SEQUENCE [LARGE SCALE GENOMIC DNA]</scope>
    <source>
        <strain evidence="2 3">FD-317 M1</strain>
    </source>
</reference>
<evidence type="ECO:0000256" key="1">
    <source>
        <dbReference type="SAM" id="MobiDB-lite"/>
    </source>
</evidence>
<dbReference type="Proteomes" id="UP000053593">
    <property type="component" value="Unassembled WGS sequence"/>
</dbReference>
<gene>
    <name evidence="2" type="ORF">GYMLUDRAFT_250645</name>
</gene>
<organism evidence="2 3">
    <name type="scientific">Collybiopsis luxurians FD-317 M1</name>
    <dbReference type="NCBI Taxonomy" id="944289"/>
    <lineage>
        <taxon>Eukaryota</taxon>
        <taxon>Fungi</taxon>
        <taxon>Dikarya</taxon>
        <taxon>Basidiomycota</taxon>
        <taxon>Agaricomycotina</taxon>
        <taxon>Agaricomycetes</taxon>
        <taxon>Agaricomycetidae</taxon>
        <taxon>Agaricales</taxon>
        <taxon>Marasmiineae</taxon>
        <taxon>Omphalotaceae</taxon>
        <taxon>Collybiopsis</taxon>
        <taxon>Collybiopsis luxurians</taxon>
    </lineage>
</organism>
<name>A0A0D0BEN5_9AGAR</name>
<accession>A0A0D0BEN5</accession>
<dbReference type="EMBL" id="KN834833">
    <property type="protein sequence ID" value="KIK53056.1"/>
    <property type="molecule type" value="Genomic_DNA"/>
</dbReference>
<feature type="compositionally biased region" description="Polar residues" evidence="1">
    <location>
        <begin position="1"/>
        <end position="10"/>
    </location>
</feature>
<feature type="region of interest" description="Disordered" evidence="1">
    <location>
        <begin position="220"/>
        <end position="239"/>
    </location>
</feature>
<feature type="region of interest" description="Disordered" evidence="1">
    <location>
        <begin position="123"/>
        <end position="143"/>
    </location>
</feature>
<feature type="region of interest" description="Disordered" evidence="1">
    <location>
        <begin position="1"/>
        <end position="94"/>
    </location>
</feature>
<keyword evidence="3" id="KW-1185">Reference proteome</keyword>
<feature type="region of interest" description="Disordered" evidence="1">
    <location>
        <begin position="389"/>
        <end position="449"/>
    </location>
</feature>
<dbReference type="HOGENOM" id="CLU_045856_0_0_1"/>
<feature type="compositionally biased region" description="Polar residues" evidence="1">
    <location>
        <begin position="393"/>
        <end position="404"/>
    </location>
</feature>
<evidence type="ECO:0000313" key="3">
    <source>
        <dbReference type="Proteomes" id="UP000053593"/>
    </source>
</evidence>
<dbReference type="AlphaFoldDB" id="A0A0D0BEN5"/>
<sequence>MNAQTRNNYKVTYRSPGAKTQAGNKAPVPSSASVEKKSRGKREKTTFTDASSSSKKSLDRRKRSAPILSSVPSDAGPSIEDESPPTPMLSPASAARRRCTRAIVFSLPPSPIPACLPSVAPPLPSPSPADATERMSERSSSLVFPNHSPPFSLVSPSPAPVDPLRLPATNDKTNEQPLHLWSDESQGHLPPFSSSLSGSFAPASVGTAFGKMSSVSVFQESNEGEVNQPSSGSNISSKAGDSLDLIRKSLQQWRKLPMEPKKEREKRLLNEFKTGVSVCRRFNASNYMSYLSHSCPPSSEARNLNAELMTSAILKAQRKAELSLRLSATEQSVLHSINILTTAKVITSSSAPSVSLSPVALVPSQFTHISLPYYNPLSVGTETAASPIPAVPNTLTPSATLSSPNDRHPPIPKIPPVPPRLELNNENVTPSTPPSCPSDQHTLAPRTPTVSVASSPLTSLAPISPLPPPLLSLDLDTATPAAPSLKFKGHLHVEEMEAFSEAVAEEALCHQCNKRTSVYMACTFQQECGLTYCRQCIHQ</sequence>